<evidence type="ECO:0000256" key="6">
    <source>
        <dbReference type="SAM" id="Phobius"/>
    </source>
</evidence>
<sequence length="128" mass="14871">MEKVMKQTNREFIRFIVVGVINTFHYYVSYLLLHGIFGINYMFAHIAGFLISLVISFYLNSLFTFKVKPTLVKFLQFPVTQLLNITVSSLCVYIFIEQFQMESRTAPILSIFITIPLTFIVTGKILKK</sequence>
<dbReference type="Proteomes" id="UP000281498">
    <property type="component" value="Unassembled WGS sequence"/>
</dbReference>
<dbReference type="EMBL" id="PDOE01000007">
    <property type="protein sequence ID" value="RKL66304.1"/>
    <property type="molecule type" value="Genomic_DNA"/>
</dbReference>
<name>A0A3A9JZH8_9BACI</name>
<feature type="domain" description="GtrA/DPMS transmembrane" evidence="7">
    <location>
        <begin position="14"/>
        <end position="122"/>
    </location>
</feature>
<gene>
    <name evidence="8" type="ORF">CR203_15530</name>
</gene>
<dbReference type="PANTHER" id="PTHR38459">
    <property type="entry name" value="PROPHAGE BACTOPRENOL-LINKED GLUCOSE TRANSLOCASE HOMOLOG"/>
    <property type="match status" value="1"/>
</dbReference>
<keyword evidence="9" id="KW-1185">Reference proteome</keyword>
<comment type="subcellular location">
    <subcellularLocation>
        <location evidence="1">Membrane</location>
        <topology evidence="1">Multi-pass membrane protein</topology>
    </subcellularLocation>
</comment>
<dbReference type="GO" id="GO:0005886">
    <property type="term" value="C:plasma membrane"/>
    <property type="evidence" value="ECO:0007669"/>
    <property type="project" value="TreeGrafter"/>
</dbReference>
<keyword evidence="3 6" id="KW-0812">Transmembrane</keyword>
<evidence type="ECO:0000256" key="4">
    <source>
        <dbReference type="ARBA" id="ARBA00022989"/>
    </source>
</evidence>
<dbReference type="Pfam" id="PF04138">
    <property type="entry name" value="GtrA_DPMS_TM"/>
    <property type="match status" value="1"/>
</dbReference>
<dbReference type="GO" id="GO:0000271">
    <property type="term" value="P:polysaccharide biosynthetic process"/>
    <property type="evidence" value="ECO:0007669"/>
    <property type="project" value="InterPro"/>
</dbReference>
<dbReference type="InterPro" id="IPR007267">
    <property type="entry name" value="GtrA_DPMS_TM"/>
</dbReference>
<keyword evidence="5 6" id="KW-0472">Membrane</keyword>
<feature type="transmembrane region" description="Helical" evidence="6">
    <location>
        <begin position="108"/>
        <end position="126"/>
    </location>
</feature>
<comment type="caution">
    <text evidence="8">The sequence shown here is derived from an EMBL/GenBank/DDBJ whole genome shotgun (WGS) entry which is preliminary data.</text>
</comment>
<organism evidence="8 9">
    <name type="scientific">Salipaludibacillus neizhouensis</name>
    <dbReference type="NCBI Taxonomy" id="885475"/>
    <lineage>
        <taxon>Bacteria</taxon>
        <taxon>Bacillati</taxon>
        <taxon>Bacillota</taxon>
        <taxon>Bacilli</taxon>
        <taxon>Bacillales</taxon>
        <taxon>Bacillaceae</taxon>
    </lineage>
</organism>
<evidence type="ECO:0000256" key="1">
    <source>
        <dbReference type="ARBA" id="ARBA00004141"/>
    </source>
</evidence>
<reference evidence="8 9" key="1">
    <citation type="submission" date="2017-10" db="EMBL/GenBank/DDBJ databases">
        <title>Bacillus sp. nov., a halophilic bacterium isolated from a Keqin Lake.</title>
        <authorList>
            <person name="Wang H."/>
        </authorList>
    </citation>
    <scope>NUCLEOTIDE SEQUENCE [LARGE SCALE GENOMIC DNA]</scope>
    <source>
        <strain evidence="8 9">KCTC 13187</strain>
    </source>
</reference>
<evidence type="ECO:0000256" key="5">
    <source>
        <dbReference type="ARBA" id="ARBA00023136"/>
    </source>
</evidence>
<dbReference type="RefSeq" id="WP_110939086.1">
    <property type="nucleotide sequence ID" value="NZ_KZ614148.1"/>
</dbReference>
<keyword evidence="4 6" id="KW-1133">Transmembrane helix</keyword>
<evidence type="ECO:0000256" key="2">
    <source>
        <dbReference type="ARBA" id="ARBA00009399"/>
    </source>
</evidence>
<dbReference type="OrthoDB" id="2666802at2"/>
<dbReference type="PANTHER" id="PTHR38459:SF1">
    <property type="entry name" value="PROPHAGE BACTOPRENOL-LINKED GLUCOSE TRANSLOCASE HOMOLOG"/>
    <property type="match status" value="1"/>
</dbReference>
<dbReference type="InterPro" id="IPR051401">
    <property type="entry name" value="GtrA_CellWall_Glycosyl"/>
</dbReference>
<proteinExistence type="inferred from homology"/>
<evidence type="ECO:0000256" key="3">
    <source>
        <dbReference type="ARBA" id="ARBA00022692"/>
    </source>
</evidence>
<protein>
    <submittedName>
        <fullName evidence="8">Polysaccharide biosynthesis protein</fullName>
    </submittedName>
</protein>
<comment type="similarity">
    <text evidence="2">Belongs to the GtrA family.</text>
</comment>
<dbReference type="AlphaFoldDB" id="A0A3A9JZH8"/>
<evidence type="ECO:0000313" key="8">
    <source>
        <dbReference type="EMBL" id="RKL66304.1"/>
    </source>
</evidence>
<evidence type="ECO:0000259" key="7">
    <source>
        <dbReference type="Pfam" id="PF04138"/>
    </source>
</evidence>
<feature type="transmembrane region" description="Helical" evidence="6">
    <location>
        <begin position="12"/>
        <end position="33"/>
    </location>
</feature>
<feature type="transmembrane region" description="Helical" evidence="6">
    <location>
        <begin position="71"/>
        <end position="96"/>
    </location>
</feature>
<feature type="transmembrane region" description="Helical" evidence="6">
    <location>
        <begin position="39"/>
        <end position="59"/>
    </location>
</feature>
<accession>A0A3A9JZH8</accession>
<evidence type="ECO:0000313" key="9">
    <source>
        <dbReference type="Proteomes" id="UP000281498"/>
    </source>
</evidence>